<accession>A0A974GYC5</accession>
<protein>
    <submittedName>
        <fullName evidence="1">Uncharacterized protein</fullName>
    </submittedName>
</protein>
<dbReference type="Proteomes" id="UP000694892">
    <property type="component" value="Unassembled WGS sequence"/>
</dbReference>
<gene>
    <name evidence="1" type="ORF">XELAEV_18002680mg</name>
</gene>
<proteinExistence type="predicted"/>
<dbReference type="EMBL" id="KV496874">
    <property type="protein sequence ID" value="OCT55369.1"/>
    <property type="molecule type" value="Genomic_DNA"/>
</dbReference>
<organism evidence="1">
    <name type="scientific">Xenopus laevis</name>
    <name type="common">African clawed frog</name>
    <dbReference type="NCBI Taxonomy" id="8355"/>
    <lineage>
        <taxon>Eukaryota</taxon>
        <taxon>Metazoa</taxon>
        <taxon>Chordata</taxon>
        <taxon>Craniata</taxon>
        <taxon>Vertebrata</taxon>
        <taxon>Euteleostomi</taxon>
        <taxon>Amphibia</taxon>
        <taxon>Batrachia</taxon>
        <taxon>Anura</taxon>
        <taxon>Pipoidea</taxon>
        <taxon>Pipidae</taxon>
        <taxon>Xenopodinae</taxon>
        <taxon>Xenopus</taxon>
        <taxon>Xenopus</taxon>
    </lineage>
</organism>
<sequence length="80" mass="9019">MTSGGVSGDGCVTCRQFINECLYTILNEPIITIQLGRVFPTINHIYYSLYIQGVLKRINHVSIKTFRSIVPVKAFKPCLK</sequence>
<evidence type="ECO:0000313" key="1">
    <source>
        <dbReference type="EMBL" id="OCT55369.1"/>
    </source>
</evidence>
<dbReference type="AlphaFoldDB" id="A0A974GYC5"/>
<reference evidence="1" key="1">
    <citation type="submission" date="2016-05" db="EMBL/GenBank/DDBJ databases">
        <title>WGS assembly of Xenopus laevis.</title>
        <authorList>
            <person name="Session A."/>
            <person name="Uno Y."/>
            <person name="Kwon T."/>
            <person name="Chapman J."/>
            <person name="Toyoda A."/>
            <person name="Takahashi S."/>
            <person name="Fukui A."/>
            <person name="Hikosaka A."/>
            <person name="Putnam N."/>
            <person name="Stites J."/>
            <person name="Van Heeringen S."/>
            <person name="Quigley I."/>
            <person name="Heinz S."/>
            <person name="Hellsten U."/>
            <person name="Lyons J."/>
            <person name="Suzuki A."/>
            <person name="Kondo M."/>
            <person name="Ogino H."/>
            <person name="Ochi H."/>
            <person name="Bogdanovic O."/>
            <person name="Lister R."/>
            <person name="Georgiou G."/>
            <person name="Paranjpe S."/>
            <person name="Van Kruijsbergen I."/>
            <person name="Mozaffari S."/>
            <person name="Shu S."/>
            <person name="Schmutz J."/>
            <person name="Jenkins J."/>
            <person name="Grimwood J."/>
            <person name="Carlson J."/>
            <person name="Mitros T."/>
            <person name="Simakov O."/>
            <person name="Heald R."/>
            <person name="Miller K."/>
            <person name="Haudenschild C."/>
            <person name="Kuroki Y."/>
            <person name="Tanaka T."/>
            <person name="Michiue T."/>
            <person name="Watanabe M."/>
            <person name="Kinoshita T."/>
            <person name="Ohta Y."/>
            <person name="Mawaribuchi S."/>
            <person name="Suzuki Y."/>
            <person name="Haramoto Y."/>
            <person name="Yamamoto T."/>
            <person name="Takagi C."/>
            <person name="Kitzman J."/>
            <person name="Shendure J."/>
            <person name="Nakayama T."/>
            <person name="Izutsu Y."/>
            <person name="Robert J."/>
            <person name="Dichmann D."/>
            <person name="Flajnik M."/>
            <person name="Houston D."/>
            <person name="Marcotte E."/>
            <person name="Wallingford J."/>
            <person name="Ito Y."/>
            <person name="Asashima M."/>
            <person name="Ueno N."/>
            <person name="Matsuda Y."/>
            <person name="Jan Veenstra G."/>
            <person name="Fujiyama A."/>
            <person name="Harland R."/>
            <person name="Taira M."/>
            <person name="Rokhsar D.S."/>
        </authorList>
    </citation>
    <scope>NUCLEOTIDE SEQUENCE</scope>
    <source>
        <strain evidence="1">J</strain>
        <tissue evidence="1">Blood</tissue>
    </source>
</reference>
<name>A0A974GYC5_XENLA</name>